<sequence>MTWIKKLQIQHVALFALLILFIVGHAKPIADPDVWWHLKTGLDIIDTGQVPREDRYTFSNMGHEWIAHEWLAEVIYAFLYKAGGYHGLVVINIIVLGLISTMAFHVCYRRTKGNLTWSVIAVLFIAVILSNFWTFRPHMFGYLFFTAYLFILYQYENGQDYLIFLPLLMLLWVNSHGSYIMGIILMGFHLVAHLVDFHLGRYRGKKWPAGKRKKFLLALGTVVLATLLNPNTYHIWLYPFTTVDAEMIVENIEEWMAPNFHHIRFQVFALLLAGVIFSLLLSPKKISVNDGVYLLAFTALTMFGGRNMALFALACFPIGVEHASEIWPFGGLKTVNFAAVNWVLVAVLLVVGILNWPVFASIEDYGDPQEYPVGAVEFIIQHQLKGRIFNDYNWAGYILWKCFPENRPFIDGRTDIFVDRVLPDYVKIIEARQGAYEILMQYDPDYILVPPDVPLNTLLKDKKDWRLIYHDPVANLFAQGR</sequence>
<evidence type="ECO:0008006" key="4">
    <source>
        <dbReference type="Google" id="ProtNLM"/>
    </source>
</evidence>
<keyword evidence="1" id="KW-0812">Transmembrane</keyword>
<keyword evidence="1" id="KW-0472">Membrane</keyword>
<gene>
    <name evidence="2" type="ordered locus">TherJR_1409</name>
</gene>
<dbReference type="AlphaFoldDB" id="D5XF45"/>
<feature type="transmembrane region" description="Helical" evidence="1">
    <location>
        <begin position="293"/>
        <end position="319"/>
    </location>
</feature>
<feature type="transmembrane region" description="Helical" evidence="1">
    <location>
        <begin position="339"/>
        <end position="359"/>
    </location>
</feature>
<feature type="transmembrane region" description="Helical" evidence="1">
    <location>
        <begin position="215"/>
        <end position="236"/>
    </location>
</feature>
<feature type="transmembrane region" description="Helical" evidence="1">
    <location>
        <begin position="85"/>
        <end position="108"/>
    </location>
</feature>
<feature type="transmembrane region" description="Helical" evidence="1">
    <location>
        <begin position="176"/>
        <end position="195"/>
    </location>
</feature>
<proteinExistence type="predicted"/>
<dbReference type="RefSeq" id="WP_013120283.1">
    <property type="nucleotide sequence ID" value="NC_014152.1"/>
</dbReference>
<dbReference type="EMBL" id="CP002028">
    <property type="protein sequence ID" value="ADG82266.1"/>
    <property type="molecule type" value="Genomic_DNA"/>
</dbReference>
<dbReference type="KEGG" id="tjr:TherJR_1409"/>
<reference evidence="2 3" key="1">
    <citation type="submission" date="2010-05" db="EMBL/GenBank/DDBJ databases">
        <title>Complete sequence of Thermincola sp. JR.</title>
        <authorList>
            <consortium name="US DOE Joint Genome Institute"/>
            <person name="Lucas S."/>
            <person name="Copeland A."/>
            <person name="Lapidus A."/>
            <person name="Cheng J.-F."/>
            <person name="Bruce D."/>
            <person name="Goodwin L."/>
            <person name="Pitluck S."/>
            <person name="Chertkov O."/>
            <person name="Detter J.C."/>
            <person name="Han C."/>
            <person name="Tapia R."/>
            <person name="Land M."/>
            <person name="Hauser L."/>
            <person name="Kyrpides N."/>
            <person name="Mikhailova N."/>
            <person name="Hazen T.C."/>
            <person name="Woyke T."/>
        </authorList>
    </citation>
    <scope>NUCLEOTIDE SEQUENCE [LARGE SCALE GENOMIC DNA]</scope>
    <source>
        <strain evidence="2 3">JR</strain>
    </source>
</reference>
<feature type="transmembrane region" description="Helical" evidence="1">
    <location>
        <begin position="115"/>
        <end position="135"/>
    </location>
</feature>
<dbReference type="eggNOG" id="COG1287">
    <property type="taxonomic scope" value="Bacteria"/>
</dbReference>
<accession>D5XF45</accession>
<keyword evidence="1" id="KW-1133">Transmembrane helix</keyword>
<keyword evidence="3" id="KW-1185">Reference proteome</keyword>
<dbReference type="STRING" id="635013.TherJR_1409"/>
<protein>
    <recommendedName>
        <fullName evidence="4">Glycosyltransferase RgtA/B/C/D-like domain-containing protein</fullName>
    </recommendedName>
</protein>
<feature type="transmembrane region" description="Helical" evidence="1">
    <location>
        <begin position="263"/>
        <end position="281"/>
    </location>
</feature>
<organism evidence="2 3">
    <name type="scientific">Thermincola potens (strain JR)</name>
    <dbReference type="NCBI Taxonomy" id="635013"/>
    <lineage>
        <taxon>Bacteria</taxon>
        <taxon>Bacillati</taxon>
        <taxon>Bacillota</taxon>
        <taxon>Clostridia</taxon>
        <taxon>Eubacteriales</taxon>
        <taxon>Thermincolaceae</taxon>
        <taxon>Thermincola</taxon>
    </lineage>
</organism>
<dbReference type="HOGENOM" id="CLU_033063_0_0_9"/>
<evidence type="ECO:0000313" key="2">
    <source>
        <dbReference type="EMBL" id="ADG82266.1"/>
    </source>
</evidence>
<dbReference type="OrthoDB" id="9786218at2"/>
<dbReference type="Proteomes" id="UP000002377">
    <property type="component" value="Chromosome"/>
</dbReference>
<evidence type="ECO:0000256" key="1">
    <source>
        <dbReference type="SAM" id="Phobius"/>
    </source>
</evidence>
<name>D5XF45_THEPJ</name>
<evidence type="ECO:0000313" key="3">
    <source>
        <dbReference type="Proteomes" id="UP000002377"/>
    </source>
</evidence>